<feature type="region of interest" description="Disordered" evidence="1">
    <location>
        <begin position="338"/>
        <end position="363"/>
    </location>
</feature>
<evidence type="ECO:0000256" key="1">
    <source>
        <dbReference type="SAM" id="MobiDB-lite"/>
    </source>
</evidence>
<protein>
    <submittedName>
        <fullName evidence="2">Uncharacterized protein</fullName>
    </submittedName>
</protein>
<evidence type="ECO:0000313" key="2">
    <source>
        <dbReference type="EMBL" id="PSB30938.1"/>
    </source>
</evidence>
<dbReference type="Proteomes" id="UP000239576">
    <property type="component" value="Unassembled WGS sequence"/>
</dbReference>
<name>A0A2T1EE09_9CYAN</name>
<dbReference type="EMBL" id="PVWK01000045">
    <property type="protein sequence ID" value="PSB30938.1"/>
    <property type="molecule type" value="Genomic_DNA"/>
</dbReference>
<keyword evidence="3" id="KW-1185">Reference proteome</keyword>
<sequence>MLGGQPMQLAPSRTFPSVQEGDDPFLALWPHRYDYLWAEHPHPDERPDWQTESRHPLSDRLLQQGTALYGVRFGPTTRYCVLDVDKSSAYHPTRDRFAWRRLVEALEVLGLVQAVVCTSSYSGGLHLYLPFDTEQKTWAIALAVSTLLENKGFKLAPGQLEVFPNCKAYVTSGEPSLYNGHRLPMQAGSYLLNQDLQMIWGNQETFVQHWQFAQQRNSLDTKALDRILKAARRRQFHVTGKADKFLNDLNAEIEQGWTGPGQTNRLLGRIAMRSYIFGHVLYTDKPLEGNALVHDIVTIAQALPGYHDWCQHQHEVEKRAQDWMLAIEQSHYFHYGTDKRPAELSPDNPDESETSWNQQQQAEARDRIQQVVADLLEKEALPAGITERFDALIPYGLSGATLYRHRDLWHPRYLQNATMGALQSAAEPDCSWTASGSNSHTNLLSQSGCNTLPEVSSSPLESLESWAIGCNSTPIGSLSQPETRNMTQAEGIAYIKQVLNQVKARRQVEIAQKRQRLAGQDQLSLPFNEARE</sequence>
<proteinExistence type="predicted"/>
<organism evidence="2 3">
    <name type="scientific">Stenomitos frigidus ULC18</name>
    <dbReference type="NCBI Taxonomy" id="2107698"/>
    <lineage>
        <taxon>Bacteria</taxon>
        <taxon>Bacillati</taxon>
        <taxon>Cyanobacteriota</taxon>
        <taxon>Cyanophyceae</taxon>
        <taxon>Leptolyngbyales</taxon>
        <taxon>Leptolyngbyaceae</taxon>
        <taxon>Stenomitos</taxon>
    </lineage>
</organism>
<dbReference type="AlphaFoldDB" id="A0A2T1EE09"/>
<evidence type="ECO:0000313" key="3">
    <source>
        <dbReference type="Proteomes" id="UP000239576"/>
    </source>
</evidence>
<reference evidence="2 3" key="2">
    <citation type="submission" date="2018-03" db="EMBL/GenBank/DDBJ databases">
        <title>The ancient ancestry and fast evolution of plastids.</title>
        <authorList>
            <person name="Moore K.R."/>
            <person name="Magnabosco C."/>
            <person name="Momper L."/>
            <person name="Gold D.A."/>
            <person name="Bosak T."/>
            <person name="Fournier G.P."/>
        </authorList>
    </citation>
    <scope>NUCLEOTIDE SEQUENCE [LARGE SCALE GENOMIC DNA]</scope>
    <source>
        <strain evidence="2 3">ULC18</strain>
    </source>
</reference>
<accession>A0A2T1EE09</accession>
<gene>
    <name evidence="2" type="ORF">C7B82_07880</name>
</gene>
<comment type="caution">
    <text evidence="2">The sequence shown here is derived from an EMBL/GenBank/DDBJ whole genome shotgun (WGS) entry which is preliminary data.</text>
</comment>
<reference evidence="3" key="1">
    <citation type="submission" date="2018-02" db="EMBL/GenBank/DDBJ databases">
        <authorList>
            <person name="Moore K."/>
            <person name="Momper L."/>
        </authorList>
    </citation>
    <scope>NUCLEOTIDE SEQUENCE [LARGE SCALE GENOMIC DNA]</scope>
    <source>
        <strain evidence="3">ULC18</strain>
    </source>
</reference>